<accession>A0A818V808</accession>
<evidence type="ECO:0000313" key="4">
    <source>
        <dbReference type="EMBL" id="CAF3708350.1"/>
    </source>
</evidence>
<feature type="compositionally biased region" description="Acidic residues" evidence="2">
    <location>
        <begin position="309"/>
        <end position="330"/>
    </location>
</feature>
<feature type="compositionally biased region" description="Low complexity" evidence="2">
    <location>
        <begin position="27"/>
        <end position="38"/>
    </location>
</feature>
<dbReference type="CDD" id="cd02619">
    <property type="entry name" value="Peptidase_C1"/>
    <property type="match status" value="1"/>
</dbReference>
<evidence type="ECO:0000256" key="2">
    <source>
        <dbReference type="SAM" id="MobiDB-lite"/>
    </source>
</evidence>
<dbReference type="GO" id="GO:0008234">
    <property type="term" value="F:cysteine-type peptidase activity"/>
    <property type="evidence" value="ECO:0007669"/>
    <property type="project" value="InterPro"/>
</dbReference>
<dbReference type="Proteomes" id="UP000663869">
    <property type="component" value="Unassembled WGS sequence"/>
</dbReference>
<feature type="region of interest" description="Disordered" evidence="2">
    <location>
        <begin position="270"/>
        <end position="335"/>
    </location>
</feature>
<feature type="domain" description="Peptidase C1A papain C-terminal" evidence="3">
    <location>
        <begin position="44"/>
        <end position="267"/>
    </location>
</feature>
<dbReference type="InterPro" id="IPR000668">
    <property type="entry name" value="Peptidase_C1A_C"/>
</dbReference>
<dbReference type="InterPro" id="IPR013128">
    <property type="entry name" value="Peptidase_C1A"/>
</dbReference>
<dbReference type="EMBL" id="CAJNYU010003859">
    <property type="protein sequence ID" value="CAF3708350.1"/>
    <property type="molecule type" value="Genomic_DNA"/>
</dbReference>
<organism evidence="4 6">
    <name type="scientific">Rotaria socialis</name>
    <dbReference type="NCBI Taxonomy" id="392032"/>
    <lineage>
        <taxon>Eukaryota</taxon>
        <taxon>Metazoa</taxon>
        <taxon>Spiralia</taxon>
        <taxon>Gnathifera</taxon>
        <taxon>Rotifera</taxon>
        <taxon>Eurotatoria</taxon>
        <taxon>Bdelloidea</taxon>
        <taxon>Philodinida</taxon>
        <taxon>Philodinidae</taxon>
        <taxon>Rotaria</taxon>
    </lineage>
</organism>
<evidence type="ECO:0000256" key="1">
    <source>
        <dbReference type="ARBA" id="ARBA00008455"/>
    </source>
</evidence>
<name>A0A818V808_9BILA</name>
<dbReference type="EMBL" id="CAJOBQ010000142">
    <property type="protein sequence ID" value="CAF4271744.1"/>
    <property type="molecule type" value="Genomic_DNA"/>
</dbReference>
<feature type="region of interest" description="Disordered" evidence="2">
    <location>
        <begin position="1"/>
        <end position="44"/>
    </location>
</feature>
<dbReference type="Gene3D" id="3.90.70.10">
    <property type="entry name" value="Cysteine proteinases"/>
    <property type="match status" value="1"/>
</dbReference>
<dbReference type="Proteomes" id="UP000663862">
    <property type="component" value="Unassembled WGS sequence"/>
</dbReference>
<comment type="similarity">
    <text evidence="1">Belongs to the peptidase C1 family.</text>
</comment>
<sequence>MAEKVYLVNPETGSRHRLNDCKPCPRPSSSLKFSSSPKYRNKDLPKTVDLSSKMTPVETQEDTAACVGNALAAAYEFLIKKKTGRDIDVSRLFIYYNGRVRDAVDEGIIEDSGCSIAGAIEGLKEYGCCKEDWFPYDIRKVNQRPPKNCYDDAIHFRITHGLVLKPNLQEMKVCLAQGYPFVFGLKTFKSFSTAETNGGLVPMPEPNEDISLDHYQHAMLAVGYDDKLKQFIVKNSWGPNWGHNGYCYIPYDYMANKKYCSDLHTIKTISERQRQRRERIAENGKGRNNAKNKPNESKIAHNSLNPQLLDDDDDDDDDDHDDDDDDDDDNKDIFQSDSFWKTERSDYIQTMTKKYHETLSARQQDASSQKKVQPYFENISRQANLNKSYILWIDKKIGDNAFVANQLTSDSQIHIDFCETLAVAQNHVERNLHKIKSNSSIFQVICRGYYKSEHKNALDLLFFLNRNQLKHIPATIFTHDKEGLIKHLDYEASQVGLVEWRERFYITSDTKKLIKKCKCNITQKHDKPSK</sequence>
<evidence type="ECO:0000259" key="3">
    <source>
        <dbReference type="SMART" id="SM00645"/>
    </source>
</evidence>
<dbReference type="Pfam" id="PF00112">
    <property type="entry name" value="Peptidase_C1"/>
    <property type="match status" value="1"/>
</dbReference>
<proteinExistence type="inferred from homology"/>
<dbReference type="GO" id="GO:0006508">
    <property type="term" value="P:proteolysis"/>
    <property type="evidence" value="ECO:0007669"/>
    <property type="project" value="InterPro"/>
</dbReference>
<reference evidence="4" key="1">
    <citation type="submission" date="2021-02" db="EMBL/GenBank/DDBJ databases">
        <authorList>
            <person name="Nowell W R."/>
        </authorList>
    </citation>
    <scope>NUCLEOTIDE SEQUENCE</scope>
</reference>
<comment type="caution">
    <text evidence="4">The sequence shown here is derived from an EMBL/GenBank/DDBJ whole genome shotgun (WGS) entry which is preliminary data.</text>
</comment>
<evidence type="ECO:0000313" key="5">
    <source>
        <dbReference type="EMBL" id="CAF4271744.1"/>
    </source>
</evidence>
<gene>
    <name evidence="4" type="ORF">FME351_LOCUS28221</name>
    <name evidence="5" type="ORF">TSG867_LOCUS4383</name>
</gene>
<feature type="compositionally biased region" description="Basic and acidic residues" evidence="2">
    <location>
        <begin position="270"/>
        <end position="285"/>
    </location>
</feature>
<dbReference type="SUPFAM" id="SSF54001">
    <property type="entry name" value="Cysteine proteinases"/>
    <property type="match status" value="1"/>
</dbReference>
<dbReference type="AlphaFoldDB" id="A0A818V808"/>
<dbReference type="SMART" id="SM00645">
    <property type="entry name" value="Pept_C1"/>
    <property type="match status" value="1"/>
</dbReference>
<evidence type="ECO:0000313" key="6">
    <source>
        <dbReference type="Proteomes" id="UP000663869"/>
    </source>
</evidence>
<protein>
    <recommendedName>
        <fullName evidence="3">Peptidase C1A papain C-terminal domain-containing protein</fullName>
    </recommendedName>
</protein>
<dbReference type="InterPro" id="IPR038765">
    <property type="entry name" value="Papain-like_cys_pep_sf"/>
</dbReference>
<dbReference type="PANTHER" id="PTHR12411">
    <property type="entry name" value="CYSTEINE PROTEASE FAMILY C1-RELATED"/>
    <property type="match status" value="1"/>
</dbReference>